<dbReference type="RefSeq" id="WP_134455737.1">
    <property type="nucleotide sequence ID" value="NZ_JBHMFL010000156.1"/>
</dbReference>
<protein>
    <submittedName>
        <fullName evidence="2">Uncharacterized protein</fullName>
    </submittedName>
</protein>
<dbReference type="EMBL" id="SNVI01000001">
    <property type="protein sequence ID" value="TFE43839.1"/>
    <property type="molecule type" value="Genomic_DNA"/>
</dbReference>
<proteinExistence type="predicted"/>
<feature type="signal peptide" evidence="1">
    <location>
        <begin position="1"/>
        <end position="32"/>
    </location>
</feature>
<gene>
    <name evidence="2" type="ORF">E2553_01610</name>
</gene>
<evidence type="ECO:0000256" key="1">
    <source>
        <dbReference type="SAM" id="SignalP"/>
    </source>
</evidence>
<dbReference type="Proteomes" id="UP000297385">
    <property type="component" value="Unassembled WGS sequence"/>
</dbReference>
<organism evidence="2 3">
    <name type="scientific">Paraburkholderia dipogonis</name>
    <dbReference type="NCBI Taxonomy" id="1211383"/>
    <lineage>
        <taxon>Bacteria</taxon>
        <taxon>Pseudomonadati</taxon>
        <taxon>Pseudomonadota</taxon>
        <taxon>Betaproteobacteria</taxon>
        <taxon>Burkholderiales</taxon>
        <taxon>Burkholderiaceae</taxon>
        <taxon>Paraburkholderia</taxon>
    </lineage>
</organism>
<reference evidence="2 3" key="1">
    <citation type="submission" date="2019-03" db="EMBL/GenBank/DDBJ databases">
        <title>Complete Genome Sequence of Paraburkholderia dipogonis ICMP 19430T, a Nitrogen-fixing Symbiont of the South African Invasive Legume Dipogon lignosus in New Zealand.</title>
        <authorList>
            <person name="De Meyer S.E."/>
        </authorList>
    </citation>
    <scope>NUCLEOTIDE SEQUENCE [LARGE SCALE GENOMIC DNA]</scope>
    <source>
        <strain evidence="2 3">ICMP 19430</strain>
    </source>
</reference>
<evidence type="ECO:0000313" key="3">
    <source>
        <dbReference type="Proteomes" id="UP000297385"/>
    </source>
</evidence>
<sequence>MFKPRSRRILCNVTRGLVCALMLTEVGTPANAVTAMRAVDMAASNVAQSAPVCPFVGDDPVVVRDRVVNQHAHAGPPSFGNRVLRFVHLPVGNDRSRHDSTESGLADDFTFVVPVRYGIRYQADKHRLTVNVDLSGDDDPADILIKRTVSGPSGRKLVVAPEARAKGFIQQVDVIELESDKSKKTTVRGSVTLSPAAYAETEGEYAIVIMGHMVSPYFSDRIDHRDPTDDEPTDITTRTSRLYADISAIWLINAKRSVVLSKTLHLSK</sequence>
<accession>A0A4Y8N290</accession>
<dbReference type="GeneID" id="97307487"/>
<feature type="chain" id="PRO_5021245210" evidence="1">
    <location>
        <begin position="33"/>
        <end position="268"/>
    </location>
</feature>
<name>A0A4Y8N290_9BURK</name>
<evidence type="ECO:0000313" key="2">
    <source>
        <dbReference type="EMBL" id="TFE43839.1"/>
    </source>
</evidence>
<comment type="caution">
    <text evidence="2">The sequence shown here is derived from an EMBL/GenBank/DDBJ whole genome shotgun (WGS) entry which is preliminary data.</text>
</comment>
<keyword evidence="1" id="KW-0732">Signal</keyword>
<dbReference type="AlphaFoldDB" id="A0A4Y8N290"/>